<evidence type="ECO:0000313" key="1">
    <source>
        <dbReference type="EMBL" id="MBX58059.1"/>
    </source>
</evidence>
<organism evidence="1">
    <name type="scientific">Rhizophora mucronata</name>
    <name type="common">Asiatic mangrove</name>
    <dbReference type="NCBI Taxonomy" id="61149"/>
    <lineage>
        <taxon>Eukaryota</taxon>
        <taxon>Viridiplantae</taxon>
        <taxon>Streptophyta</taxon>
        <taxon>Embryophyta</taxon>
        <taxon>Tracheophyta</taxon>
        <taxon>Spermatophyta</taxon>
        <taxon>Magnoliopsida</taxon>
        <taxon>eudicotyledons</taxon>
        <taxon>Gunneridae</taxon>
        <taxon>Pentapetalae</taxon>
        <taxon>rosids</taxon>
        <taxon>fabids</taxon>
        <taxon>Malpighiales</taxon>
        <taxon>Rhizophoraceae</taxon>
        <taxon>Rhizophora</taxon>
    </lineage>
</organism>
<reference evidence="1" key="1">
    <citation type="submission" date="2018-02" db="EMBL/GenBank/DDBJ databases">
        <title>Rhizophora mucronata_Transcriptome.</title>
        <authorList>
            <person name="Meera S.P."/>
            <person name="Sreeshan A."/>
            <person name="Augustine A."/>
        </authorList>
    </citation>
    <scope>NUCLEOTIDE SEQUENCE</scope>
    <source>
        <tissue evidence="1">Leaf</tissue>
    </source>
</reference>
<accession>A0A2P2PTW5</accession>
<dbReference type="AlphaFoldDB" id="A0A2P2PTW5"/>
<proteinExistence type="predicted"/>
<name>A0A2P2PTW5_RHIMU</name>
<protein>
    <submittedName>
        <fullName evidence="1">Uncharacterized protein</fullName>
    </submittedName>
</protein>
<sequence>MFTNNPDNKDSPLPSNLNGLNHIWDNSFASFDCHH</sequence>
<dbReference type="EMBL" id="GGEC01077575">
    <property type="protein sequence ID" value="MBX58059.1"/>
    <property type="molecule type" value="Transcribed_RNA"/>
</dbReference>